<evidence type="ECO:0000256" key="1">
    <source>
        <dbReference type="ARBA" id="ARBA00004706"/>
    </source>
</evidence>
<evidence type="ECO:0000256" key="6">
    <source>
        <dbReference type="ARBA" id="ARBA00022755"/>
    </source>
</evidence>
<dbReference type="AlphaFoldDB" id="A0A1F7SJS2"/>
<dbReference type="EC" id="4.3.2.2" evidence="4 11"/>
<dbReference type="InterPro" id="IPR020557">
    <property type="entry name" value="Fumarate_lyase_CS"/>
</dbReference>
<dbReference type="PANTHER" id="PTHR43172">
    <property type="entry name" value="ADENYLOSUCCINATE LYASE"/>
    <property type="match status" value="1"/>
</dbReference>
<protein>
    <recommendedName>
        <fullName evidence="5 11">Adenylosuccinate lyase</fullName>
        <shortName evidence="12">ASL</shortName>
        <ecNumber evidence="4 11">4.3.2.2</ecNumber>
    </recommendedName>
    <alternativeName>
        <fullName evidence="9 12">Adenylosuccinase</fullName>
    </alternativeName>
</protein>
<evidence type="ECO:0000256" key="5">
    <source>
        <dbReference type="ARBA" id="ARBA00017058"/>
    </source>
</evidence>
<keyword evidence="6 12" id="KW-0658">Purine biosynthesis</keyword>
<dbReference type="PROSITE" id="PS00163">
    <property type="entry name" value="FUMARATE_LYASES"/>
    <property type="match status" value="1"/>
</dbReference>
<gene>
    <name evidence="14" type="ORF">A3G31_08360</name>
</gene>
<comment type="catalytic activity">
    <reaction evidence="8">
        <text>(2S)-2-[5-amino-1-(5-phospho-beta-D-ribosyl)imidazole-4-carboxamido]succinate = 5-amino-1-(5-phospho-beta-D-ribosyl)imidazole-4-carboxamide + fumarate</text>
        <dbReference type="Rhea" id="RHEA:23920"/>
        <dbReference type="ChEBI" id="CHEBI:29806"/>
        <dbReference type="ChEBI" id="CHEBI:58443"/>
        <dbReference type="ChEBI" id="CHEBI:58475"/>
        <dbReference type="EC" id="4.3.2.2"/>
    </reaction>
    <physiologicalReaction direction="left-to-right" evidence="8">
        <dbReference type="Rhea" id="RHEA:23921"/>
    </physiologicalReaction>
</comment>
<evidence type="ECO:0000256" key="8">
    <source>
        <dbReference type="ARBA" id="ARBA00024477"/>
    </source>
</evidence>
<dbReference type="FunFam" id="1.10.40.30:FF:000007">
    <property type="entry name" value="Adenylosuccinate lyase"/>
    <property type="match status" value="1"/>
</dbReference>
<dbReference type="Proteomes" id="UP000178082">
    <property type="component" value="Unassembled WGS sequence"/>
</dbReference>
<dbReference type="GO" id="GO:0070626">
    <property type="term" value="F:(S)-2-(5-amino-1-(5-phospho-D-ribosyl)imidazole-4-carboxamido) succinate lyase (fumarate-forming) activity"/>
    <property type="evidence" value="ECO:0007669"/>
    <property type="project" value="TreeGrafter"/>
</dbReference>
<dbReference type="Gene3D" id="1.10.40.30">
    <property type="entry name" value="Fumarase/aspartase (C-terminal domain)"/>
    <property type="match status" value="1"/>
</dbReference>
<dbReference type="PRINTS" id="PR00145">
    <property type="entry name" value="ARGSUCLYASE"/>
</dbReference>
<dbReference type="InterPro" id="IPR022761">
    <property type="entry name" value="Fumarate_lyase_N"/>
</dbReference>
<dbReference type="FunFam" id="1.20.200.10:FF:000008">
    <property type="entry name" value="Adenylosuccinate lyase"/>
    <property type="match status" value="1"/>
</dbReference>
<evidence type="ECO:0000259" key="13">
    <source>
        <dbReference type="SMART" id="SM00998"/>
    </source>
</evidence>
<feature type="domain" description="Adenylosuccinate lyase C-terminal" evidence="13">
    <location>
        <begin position="349"/>
        <end position="429"/>
    </location>
</feature>
<dbReference type="STRING" id="1817883.A3G31_08360"/>
<dbReference type="SUPFAM" id="SSF48557">
    <property type="entry name" value="L-aspartase-like"/>
    <property type="match status" value="1"/>
</dbReference>
<dbReference type="GO" id="GO:0004018">
    <property type="term" value="F:N6-(1,2-dicarboxyethyl)AMP AMP-lyase (fumarate-forming) activity"/>
    <property type="evidence" value="ECO:0007669"/>
    <property type="project" value="UniProtKB-UniRule"/>
</dbReference>
<comment type="catalytic activity">
    <reaction evidence="10">
        <text>N(6)-(1,2-dicarboxyethyl)-AMP = fumarate + AMP</text>
        <dbReference type="Rhea" id="RHEA:16853"/>
        <dbReference type="ChEBI" id="CHEBI:29806"/>
        <dbReference type="ChEBI" id="CHEBI:57567"/>
        <dbReference type="ChEBI" id="CHEBI:456215"/>
        <dbReference type="EC" id="4.3.2.2"/>
    </reaction>
    <physiologicalReaction direction="left-to-right" evidence="10">
        <dbReference type="Rhea" id="RHEA:16854"/>
    </physiologicalReaction>
</comment>
<dbReference type="UniPathway" id="UPA00075">
    <property type="reaction ID" value="UER00336"/>
</dbReference>
<dbReference type="NCBIfam" id="TIGR00928">
    <property type="entry name" value="purB"/>
    <property type="match status" value="1"/>
</dbReference>
<evidence type="ECO:0000256" key="9">
    <source>
        <dbReference type="ARBA" id="ARBA00030717"/>
    </source>
</evidence>
<comment type="caution">
    <text evidence="14">The sequence shown here is derived from an EMBL/GenBank/DDBJ whole genome shotgun (WGS) entry which is preliminary data.</text>
</comment>
<evidence type="ECO:0000256" key="2">
    <source>
        <dbReference type="ARBA" id="ARBA00004734"/>
    </source>
</evidence>
<comment type="similarity">
    <text evidence="3 12">Belongs to the lyase 1 family. Adenylosuccinate lyase subfamily.</text>
</comment>
<evidence type="ECO:0000256" key="3">
    <source>
        <dbReference type="ARBA" id="ARBA00008273"/>
    </source>
</evidence>
<dbReference type="Gene3D" id="1.20.200.10">
    <property type="entry name" value="Fumarase/aspartase (Central domain)"/>
    <property type="match status" value="1"/>
</dbReference>
<evidence type="ECO:0000256" key="12">
    <source>
        <dbReference type="RuleBase" id="RU361172"/>
    </source>
</evidence>
<dbReference type="Gene3D" id="1.10.275.10">
    <property type="entry name" value="Fumarase/aspartase (N-terminal domain)"/>
    <property type="match status" value="1"/>
</dbReference>
<dbReference type="FunFam" id="1.10.275.10:FF:000006">
    <property type="entry name" value="Adenylosuccinate lyase"/>
    <property type="match status" value="1"/>
</dbReference>
<sequence length="431" mass="49431">MIPRYSRKEMSRIWEPESKFSKWLEIEILVCEALETSGEIPEGTTKKIREKAKFNVARIDEIEKKTKHDVIAFLTNVAENVGEESRFIHLGMTSSDILDTSLALQLKEASELIIADINDLLPLLKRKAFEHRDTVMIGRSHGIHAEPITFGLKIALWYSEMKRNLDRMERAKENISYGMISGAVGTFAHIKPRVEEYVCEKLGLKPDPITTQVIQRDRHAEFMLALAIIASSLDKFSTELRHLQRTEVLEAEEYFSEGQKGSSAMPHKRNPITGEQISGLARVIRGNSLAALENIPLWHERDISHSSVERVIFPDSTVLIDYLLVKFKNLVENLFVYPEKMKENLEKTKGLIFSEGVLLSLAKNGVSREDAYVMVQRNAMRVWKEGLDFKNLLMCDGEIRKYLSEKEVEECFNLGHHLKNVDIIFERVFGR</sequence>
<evidence type="ECO:0000256" key="7">
    <source>
        <dbReference type="ARBA" id="ARBA00023239"/>
    </source>
</evidence>
<dbReference type="PRINTS" id="PR00149">
    <property type="entry name" value="FUMRATELYASE"/>
</dbReference>
<proteinExistence type="inferred from homology"/>
<organism evidence="14 15">
    <name type="scientific">Candidatus Schekmanbacteria bacterium RIFCSPLOWO2_12_FULL_38_15</name>
    <dbReference type="NCBI Taxonomy" id="1817883"/>
    <lineage>
        <taxon>Bacteria</taxon>
        <taxon>Candidatus Schekmaniibacteriota</taxon>
    </lineage>
</organism>
<dbReference type="EMBL" id="MGDI01000025">
    <property type="protein sequence ID" value="OGL53498.1"/>
    <property type="molecule type" value="Genomic_DNA"/>
</dbReference>
<dbReference type="PANTHER" id="PTHR43172:SF1">
    <property type="entry name" value="ADENYLOSUCCINATE LYASE"/>
    <property type="match status" value="1"/>
</dbReference>
<dbReference type="GO" id="GO:0044208">
    <property type="term" value="P:'de novo' AMP biosynthetic process"/>
    <property type="evidence" value="ECO:0007669"/>
    <property type="project" value="UniProtKB-UniPathway"/>
</dbReference>
<accession>A0A1F7SJS2</accession>
<evidence type="ECO:0000313" key="14">
    <source>
        <dbReference type="EMBL" id="OGL53498.1"/>
    </source>
</evidence>
<dbReference type="CDD" id="cd01360">
    <property type="entry name" value="Adenylsuccinate_lyase_1"/>
    <property type="match status" value="1"/>
</dbReference>
<comment type="pathway">
    <text evidence="2 12">Purine metabolism; AMP biosynthesis via de novo pathway; AMP from IMP: step 2/2.</text>
</comment>
<evidence type="ECO:0000313" key="15">
    <source>
        <dbReference type="Proteomes" id="UP000178082"/>
    </source>
</evidence>
<dbReference type="SMART" id="SM00998">
    <property type="entry name" value="ADSL_C"/>
    <property type="match status" value="1"/>
</dbReference>
<dbReference type="InterPro" id="IPR008948">
    <property type="entry name" value="L-Aspartase-like"/>
</dbReference>
<dbReference type="InterPro" id="IPR004769">
    <property type="entry name" value="Pur_lyase"/>
</dbReference>
<keyword evidence="7 12" id="KW-0456">Lyase</keyword>
<name>A0A1F7SJS2_9BACT</name>
<dbReference type="GO" id="GO:0005829">
    <property type="term" value="C:cytosol"/>
    <property type="evidence" value="ECO:0007669"/>
    <property type="project" value="TreeGrafter"/>
</dbReference>
<dbReference type="InterPro" id="IPR000362">
    <property type="entry name" value="Fumarate_lyase_fam"/>
</dbReference>
<dbReference type="Pfam" id="PF10397">
    <property type="entry name" value="ADSL_C"/>
    <property type="match status" value="1"/>
</dbReference>
<dbReference type="UniPathway" id="UPA00074">
    <property type="reaction ID" value="UER00132"/>
</dbReference>
<dbReference type="InterPro" id="IPR024083">
    <property type="entry name" value="Fumarase/histidase_N"/>
</dbReference>
<comment type="pathway">
    <text evidence="1 12">Purine metabolism; IMP biosynthesis via de novo pathway; 5-amino-1-(5-phospho-D-ribosyl)imidazole-4-carboxamide from 5-amino-1-(5-phospho-D-ribosyl)imidazole-4-carboxylate: step 2/2.</text>
</comment>
<evidence type="ECO:0000256" key="11">
    <source>
        <dbReference type="NCBIfam" id="TIGR00928"/>
    </source>
</evidence>
<dbReference type="Pfam" id="PF00206">
    <property type="entry name" value="Lyase_1"/>
    <property type="match status" value="1"/>
</dbReference>
<dbReference type="GO" id="GO:0006189">
    <property type="term" value="P:'de novo' IMP biosynthetic process"/>
    <property type="evidence" value="ECO:0007669"/>
    <property type="project" value="UniProtKB-UniPathway"/>
</dbReference>
<evidence type="ECO:0000256" key="10">
    <source>
        <dbReference type="ARBA" id="ARBA00049115"/>
    </source>
</evidence>
<dbReference type="InterPro" id="IPR019468">
    <property type="entry name" value="AdenyloSucc_lyase_C"/>
</dbReference>
<evidence type="ECO:0000256" key="4">
    <source>
        <dbReference type="ARBA" id="ARBA00012339"/>
    </source>
</evidence>
<reference evidence="14 15" key="1">
    <citation type="journal article" date="2016" name="Nat. Commun.">
        <title>Thousands of microbial genomes shed light on interconnected biogeochemical processes in an aquifer system.</title>
        <authorList>
            <person name="Anantharaman K."/>
            <person name="Brown C.T."/>
            <person name="Hug L.A."/>
            <person name="Sharon I."/>
            <person name="Castelle C.J."/>
            <person name="Probst A.J."/>
            <person name="Thomas B.C."/>
            <person name="Singh A."/>
            <person name="Wilkins M.J."/>
            <person name="Karaoz U."/>
            <person name="Brodie E.L."/>
            <person name="Williams K.H."/>
            <person name="Hubbard S.S."/>
            <person name="Banfield J.F."/>
        </authorList>
    </citation>
    <scope>NUCLEOTIDE SEQUENCE [LARGE SCALE GENOMIC DNA]</scope>
</reference>